<protein>
    <submittedName>
        <fullName evidence="1">Uncharacterized protein</fullName>
    </submittedName>
</protein>
<name>A0ACC2MJJ9_PERAE</name>
<proteinExistence type="predicted"/>
<comment type="caution">
    <text evidence="1">The sequence shown here is derived from an EMBL/GenBank/DDBJ whole genome shotgun (WGS) entry which is preliminary data.</text>
</comment>
<accession>A0ACC2MJJ9</accession>
<dbReference type="Proteomes" id="UP001234297">
    <property type="component" value="Chromosome 2"/>
</dbReference>
<gene>
    <name evidence="1" type="ORF">MRB53_007324</name>
</gene>
<evidence type="ECO:0000313" key="1">
    <source>
        <dbReference type="EMBL" id="KAJ8645576.1"/>
    </source>
</evidence>
<organism evidence="1 2">
    <name type="scientific">Persea americana</name>
    <name type="common">Avocado</name>
    <dbReference type="NCBI Taxonomy" id="3435"/>
    <lineage>
        <taxon>Eukaryota</taxon>
        <taxon>Viridiplantae</taxon>
        <taxon>Streptophyta</taxon>
        <taxon>Embryophyta</taxon>
        <taxon>Tracheophyta</taxon>
        <taxon>Spermatophyta</taxon>
        <taxon>Magnoliopsida</taxon>
        <taxon>Magnoliidae</taxon>
        <taxon>Laurales</taxon>
        <taxon>Lauraceae</taxon>
        <taxon>Persea</taxon>
    </lineage>
</organism>
<reference evidence="1 2" key="1">
    <citation type="journal article" date="2022" name="Hortic Res">
        <title>A haplotype resolved chromosomal level avocado genome allows analysis of novel avocado genes.</title>
        <authorList>
            <person name="Nath O."/>
            <person name="Fletcher S.J."/>
            <person name="Hayward A."/>
            <person name="Shaw L.M."/>
            <person name="Masouleh A.K."/>
            <person name="Furtado A."/>
            <person name="Henry R.J."/>
            <person name="Mitter N."/>
        </authorList>
    </citation>
    <scope>NUCLEOTIDE SEQUENCE [LARGE SCALE GENOMIC DNA]</scope>
    <source>
        <strain evidence="2">cv. Hass</strain>
    </source>
</reference>
<sequence length="598" mass="67897">MSLLGEDGRGYELARRLESCGAWRAWLGESSYASFFPYLSSPSAWDSFFFFLNNSNSSSSSSNRSHLHLQLRARALLFDKASISLFLPSPPSSLSKLNPSYLQLHGDDVYYTLEDESRDGNQNRETSVPSNSIQSKTQTRASFSPFDRASIAGSRYAESEDENVSRTRHNELLETWYNQFAEKYRTSRHHRFPTGEREVNKRTAEGMSAYLRLNENHKKRRKVFKDDQYTGFASSNWENGSHMLVNSISDINSTEDETVLPEIMFPWNCVPDSALPPINREENNHKVEFYGVLDNLPLVTSRSAAMIERFGIRPEDLRMGLERSKCRGMDASEGNRKSLSQEQASQMSQKVIARVLTNVGIDSATEVSMEVLSQFLSCHISKLGRILKVLTDSYRKQCSAIELLKMFLHTAGYSNLGTLVELIKDNTKVLSPQTQQHVRGTQSLHQNPTPPVQQMPRQMHPQMHMTLPQNLAFQQQQQHWKLQRRQPSTPRGSGLTSENRPMVDVKIENTSDMPMDSMLGVINKPQLFRQQMAMANHHPQSGHQLKQLASLQIPQVQTQTSFSARTPPVKVEGFQELMGGDSTLKHDSEEYKLTSPSK</sequence>
<keyword evidence="2" id="KW-1185">Reference proteome</keyword>
<dbReference type="EMBL" id="CM056810">
    <property type="protein sequence ID" value="KAJ8645576.1"/>
    <property type="molecule type" value="Genomic_DNA"/>
</dbReference>
<evidence type="ECO:0000313" key="2">
    <source>
        <dbReference type="Proteomes" id="UP001234297"/>
    </source>
</evidence>